<evidence type="ECO:0000313" key="1">
    <source>
        <dbReference type="EMBL" id="GMR30614.1"/>
    </source>
</evidence>
<organism evidence="1 2">
    <name type="scientific">Pristionchus mayeri</name>
    <dbReference type="NCBI Taxonomy" id="1317129"/>
    <lineage>
        <taxon>Eukaryota</taxon>
        <taxon>Metazoa</taxon>
        <taxon>Ecdysozoa</taxon>
        <taxon>Nematoda</taxon>
        <taxon>Chromadorea</taxon>
        <taxon>Rhabditida</taxon>
        <taxon>Rhabditina</taxon>
        <taxon>Diplogasteromorpha</taxon>
        <taxon>Diplogasteroidea</taxon>
        <taxon>Neodiplogasteridae</taxon>
        <taxon>Pristionchus</taxon>
    </lineage>
</organism>
<accession>A0AAN4YZE6</accession>
<dbReference type="EMBL" id="BTRK01000001">
    <property type="protein sequence ID" value="GMR30614.1"/>
    <property type="molecule type" value="Genomic_DNA"/>
</dbReference>
<feature type="non-terminal residue" evidence="1">
    <location>
        <position position="1"/>
    </location>
</feature>
<evidence type="ECO:0000313" key="2">
    <source>
        <dbReference type="Proteomes" id="UP001328107"/>
    </source>
</evidence>
<gene>
    <name evidence="1" type="ORF">PMAYCL1PPCAC_00809</name>
</gene>
<name>A0AAN4YZE6_9BILA</name>
<proteinExistence type="predicted"/>
<sequence length="87" mass="9677">IFNGGPIRRVTDPAVSFITPQCILCEIHPKSVAGYTLHLAIHHKSTLKENRIFLMCGCGFRCTSNRHSNHGKKCSGGNFTLHKLDED</sequence>
<protein>
    <submittedName>
        <fullName evidence="1">Uncharacterized protein</fullName>
    </submittedName>
</protein>
<keyword evidence="2" id="KW-1185">Reference proteome</keyword>
<reference evidence="2" key="1">
    <citation type="submission" date="2022-10" db="EMBL/GenBank/DDBJ databases">
        <title>Genome assembly of Pristionchus species.</title>
        <authorList>
            <person name="Yoshida K."/>
            <person name="Sommer R.J."/>
        </authorList>
    </citation>
    <scope>NUCLEOTIDE SEQUENCE [LARGE SCALE GENOMIC DNA]</scope>
    <source>
        <strain evidence="2">RS5460</strain>
    </source>
</reference>
<dbReference type="Proteomes" id="UP001328107">
    <property type="component" value="Unassembled WGS sequence"/>
</dbReference>
<dbReference type="AlphaFoldDB" id="A0AAN4YZE6"/>
<comment type="caution">
    <text evidence="1">The sequence shown here is derived from an EMBL/GenBank/DDBJ whole genome shotgun (WGS) entry which is preliminary data.</text>
</comment>